<dbReference type="WBParaSite" id="jg21739">
    <property type="protein sequence ID" value="jg21739"/>
    <property type="gene ID" value="jg21739"/>
</dbReference>
<keyword evidence="2" id="KW-0812">Transmembrane</keyword>
<organism evidence="3 4">
    <name type="scientific">Ditylenchus dipsaci</name>
    <dbReference type="NCBI Taxonomy" id="166011"/>
    <lineage>
        <taxon>Eukaryota</taxon>
        <taxon>Metazoa</taxon>
        <taxon>Ecdysozoa</taxon>
        <taxon>Nematoda</taxon>
        <taxon>Chromadorea</taxon>
        <taxon>Rhabditida</taxon>
        <taxon>Tylenchina</taxon>
        <taxon>Tylenchomorpha</taxon>
        <taxon>Sphaerularioidea</taxon>
        <taxon>Anguinidae</taxon>
        <taxon>Anguininae</taxon>
        <taxon>Ditylenchus</taxon>
    </lineage>
</organism>
<feature type="transmembrane region" description="Helical" evidence="2">
    <location>
        <begin position="181"/>
        <end position="201"/>
    </location>
</feature>
<dbReference type="AlphaFoldDB" id="A0A915DMV5"/>
<dbReference type="Proteomes" id="UP000887574">
    <property type="component" value="Unplaced"/>
</dbReference>
<keyword evidence="2" id="KW-0472">Membrane</keyword>
<feature type="region of interest" description="Disordered" evidence="1">
    <location>
        <begin position="15"/>
        <end position="63"/>
    </location>
</feature>
<evidence type="ECO:0000256" key="1">
    <source>
        <dbReference type="SAM" id="MobiDB-lite"/>
    </source>
</evidence>
<keyword evidence="2" id="KW-1133">Transmembrane helix</keyword>
<name>A0A915DMV5_9BILA</name>
<evidence type="ECO:0000256" key="2">
    <source>
        <dbReference type="SAM" id="Phobius"/>
    </source>
</evidence>
<feature type="compositionally biased region" description="Polar residues" evidence="1">
    <location>
        <begin position="15"/>
        <end position="38"/>
    </location>
</feature>
<evidence type="ECO:0000313" key="4">
    <source>
        <dbReference type="WBParaSite" id="jg21739"/>
    </source>
</evidence>
<protein>
    <submittedName>
        <fullName evidence="4">Uncharacterized protein</fullName>
    </submittedName>
</protein>
<keyword evidence="3" id="KW-1185">Reference proteome</keyword>
<reference evidence="4" key="1">
    <citation type="submission" date="2022-11" db="UniProtKB">
        <authorList>
            <consortium name="WormBaseParasite"/>
        </authorList>
    </citation>
    <scope>IDENTIFICATION</scope>
</reference>
<accession>A0A915DMV5</accession>
<proteinExistence type="predicted"/>
<evidence type="ECO:0000313" key="3">
    <source>
        <dbReference type="Proteomes" id="UP000887574"/>
    </source>
</evidence>
<sequence length="212" mass="24386">MDVLLREMELHRQSMFKSNGANDDNGSESYASDEQQQVMDVCMQEQEKGNTDQQKPGSDEPCSVEEDKLVNWMPTLLPPCSHFLEMDFLPRVPVPVYESSRFWIAYRLPNTPNLLTPLIPMMRMHPTMHRKTTSYYYLTILIHQFAPLLRPLRLEMRPQGPIPLVIFGPEVLAEKNPILCGSFLVIFVILMVWVGCIVFTVRGQGMIEVQTT</sequence>